<evidence type="ECO:0000313" key="6">
    <source>
        <dbReference type="Proteomes" id="UP000184533"/>
    </source>
</evidence>
<dbReference type="EMBL" id="FQVC01000011">
    <property type="protein sequence ID" value="SHF67705.1"/>
    <property type="molecule type" value="Genomic_DNA"/>
</dbReference>
<dbReference type="InterPro" id="IPR020476">
    <property type="entry name" value="Nudix_hydrolase"/>
</dbReference>
<accession>A0A1M5DLC5</accession>
<dbReference type="GO" id="GO:0016787">
    <property type="term" value="F:hydrolase activity"/>
    <property type="evidence" value="ECO:0007669"/>
    <property type="project" value="UniProtKB-KW"/>
</dbReference>
<dbReference type="InterPro" id="IPR000086">
    <property type="entry name" value="NUDIX_hydrolase_dom"/>
</dbReference>
<organism evidence="5 6">
    <name type="scientific">Devosia limi DSM 17137</name>
    <dbReference type="NCBI Taxonomy" id="1121477"/>
    <lineage>
        <taxon>Bacteria</taxon>
        <taxon>Pseudomonadati</taxon>
        <taxon>Pseudomonadota</taxon>
        <taxon>Alphaproteobacteria</taxon>
        <taxon>Hyphomicrobiales</taxon>
        <taxon>Devosiaceae</taxon>
        <taxon>Devosia</taxon>
    </lineage>
</organism>
<dbReference type="CDD" id="cd04680">
    <property type="entry name" value="NUDIX_Hydrolase"/>
    <property type="match status" value="1"/>
</dbReference>
<dbReference type="Proteomes" id="UP000184533">
    <property type="component" value="Unassembled WGS sequence"/>
</dbReference>
<dbReference type="Pfam" id="PF00293">
    <property type="entry name" value="NUDIX"/>
    <property type="match status" value="1"/>
</dbReference>
<name>A0A1M5DLC5_9HYPH</name>
<reference evidence="5 6" key="1">
    <citation type="submission" date="2016-11" db="EMBL/GenBank/DDBJ databases">
        <authorList>
            <person name="Jaros S."/>
            <person name="Januszkiewicz K."/>
            <person name="Wedrychowicz H."/>
        </authorList>
    </citation>
    <scope>NUCLEOTIDE SEQUENCE [LARGE SCALE GENOMIC DNA]</scope>
    <source>
        <strain evidence="5 6">DSM 17137</strain>
    </source>
</reference>
<dbReference type="Gene3D" id="3.90.79.10">
    <property type="entry name" value="Nucleoside Triphosphate Pyrophosphohydrolase"/>
    <property type="match status" value="1"/>
</dbReference>
<dbReference type="PANTHER" id="PTHR43046:SF16">
    <property type="entry name" value="ADP-RIBOSE PYROPHOSPHATASE YJHB-RELATED"/>
    <property type="match status" value="1"/>
</dbReference>
<keyword evidence="2 3" id="KW-0378">Hydrolase</keyword>
<dbReference type="SUPFAM" id="SSF55811">
    <property type="entry name" value="Nudix"/>
    <property type="match status" value="1"/>
</dbReference>
<proteinExistence type="inferred from homology"/>
<dbReference type="RefSeq" id="WP_052950405.1">
    <property type="nucleotide sequence ID" value="NZ_FQVC01000011.1"/>
</dbReference>
<dbReference type="AlphaFoldDB" id="A0A1M5DLC5"/>
<evidence type="ECO:0000256" key="3">
    <source>
        <dbReference type="RuleBase" id="RU003476"/>
    </source>
</evidence>
<comment type="cofactor">
    <cofactor evidence="1">
        <name>Mg(2+)</name>
        <dbReference type="ChEBI" id="CHEBI:18420"/>
    </cofactor>
</comment>
<dbReference type="PANTHER" id="PTHR43046">
    <property type="entry name" value="GDP-MANNOSE MANNOSYL HYDROLASE"/>
    <property type="match status" value="1"/>
</dbReference>
<dbReference type="PROSITE" id="PS51462">
    <property type="entry name" value="NUDIX"/>
    <property type="match status" value="1"/>
</dbReference>
<evidence type="ECO:0000256" key="1">
    <source>
        <dbReference type="ARBA" id="ARBA00001946"/>
    </source>
</evidence>
<comment type="similarity">
    <text evidence="3">Belongs to the Nudix hydrolase family.</text>
</comment>
<dbReference type="PROSITE" id="PS00893">
    <property type="entry name" value="NUDIX_BOX"/>
    <property type="match status" value="1"/>
</dbReference>
<protein>
    <submittedName>
        <fullName evidence="5">ADP-ribose pyrophosphatase YjhB, NUDIX family</fullName>
    </submittedName>
</protein>
<sequence>MQMNRWQRLRAKVYLNLMGLKRRMTLGTRVMLVDGEKVFLIRHSYIPGWQFPGGGVEPGETLELAAQRELLEESGYRVTAPMQLFGMYHNNSPITDRDHVAFFVARAFEQAFEFKPNLEIAEIGWFDRSALPQKVTPATSQRIDEYFDDAPKRDVWGY</sequence>
<gene>
    <name evidence="5" type="ORF">SAMN02745223_03289</name>
</gene>
<evidence type="ECO:0000256" key="2">
    <source>
        <dbReference type="ARBA" id="ARBA00022801"/>
    </source>
</evidence>
<feature type="domain" description="Nudix hydrolase" evidence="4">
    <location>
        <begin position="23"/>
        <end position="151"/>
    </location>
</feature>
<evidence type="ECO:0000259" key="4">
    <source>
        <dbReference type="PROSITE" id="PS51462"/>
    </source>
</evidence>
<dbReference type="InterPro" id="IPR020084">
    <property type="entry name" value="NUDIX_hydrolase_CS"/>
</dbReference>
<evidence type="ECO:0000313" key="5">
    <source>
        <dbReference type="EMBL" id="SHF67705.1"/>
    </source>
</evidence>
<dbReference type="PRINTS" id="PR00502">
    <property type="entry name" value="NUDIXFAMILY"/>
</dbReference>
<dbReference type="InterPro" id="IPR015797">
    <property type="entry name" value="NUDIX_hydrolase-like_dom_sf"/>
</dbReference>